<reference evidence="1" key="1">
    <citation type="submission" date="2022-07" db="EMBL/GenBank/DDBJ databases">
        <title>Phylogenomic reconstructions and comparative analyses of Kickxellomycotina fungi.</title>
        <authorList>
            <person name="Reynolds N.K."/>
            <person name="Stajich J.E."/>
            <person name="Barry K."/>
            <person name="Grigoriev I.V."/>
            <person name="Crous P."/>
            <person name="Smith M.E."/>
        </authorList>
    </citation>
    <scope>NUCLEOTIDE SEQUENCE</scope>
    <source>
        <strain evidence="1">NBRC 105413</strain>
    </source>
</reference>
<dbReference type="Proteomes" id="UP001145021">
    <property type="component" value="Unassembled WGS sequence"/>
</dbReference>
<dbReference type="EMBL" id="JANBOH010000075">
    <property type="protein sequence ID" value="KAJ1646096.1"/>
    <property type="molecule type" value="Genomic_DNA"/>
</dbReference>
<evidence type="ECO:0000313" key="1">
    <source>
        <dbReference type="EMBL" id="KAJ1646096.1"/>
    </source>
</evidence>
<protein>
    <submittedName>
        <fullName evidence="1">Uncharacterized protein</fullName>
    </submittedName>
</protein>
<dbReference type="Gene3D" id="1.25.40.10">
    <property type="entry name" value="Tetratricopeptide repeat domain"/>
    <property type="match status" value="1"/>
</dbReference>
<dbReference type="AlphaFoldDB" id="A0A9W7XMV0"/>
<comment type="caution">
    <text evidence="1">The sequence shown here is derived from an EMBL/GenBank/DDBJ whole genome shotgun (WGS) entry which is preliminary data.</text>
</comment>
<gene>
    <name evidence="1" type="ORF">LPJ64_002376</name>
</gene>
<dbReference type="InterPro" id="IPR011990">
    <property type="entry name" value="TPR-like_helical_dom_sf"/>
</dbReference>
<sequence>MFALCASKKPTGVLQRQGAFLLSAGHARATMPSVLLSRRWKKVAVEPPRPLPKFDLLQSIQTTKSDAISVHNPLVEVEIKKKEEAERIKRIEAEEFEKYVPAVRGLYPQAPLDDLKLIWAQFIADHNGIKKTFTRRFFGIHEWDGPINLKRCFGDVNVFNVFRPQEYRHGRVPFIYRNEFNFEKPAYTGEQLLNILDLYVNALYMAPAEGRKPIMGYFYIIIKAIRMRPKIHQKLLSSVRFKDLVMSYFLIANQPHLALYVAIDQAPRCQSGALNRWVMARLLNLSVIYDGNKEAIVRLKNLEGGTKELGYKYEREYKLNLLTQNIFEYYCSRKSMNVTDAELIWLIRCAESRMLLRELMDLLPLVIKRLVGKPDTLSSVDKVELAYEPYILDSEVKYETIVARYALAFVRLGNNDMARKFLLTFVEMPNRSLTIYPGCVSGLTVWLVEMMQESPDDSSILFKTLEHFGNSKYDRLCENFGRIGFLDQLSSDIVKYMLAGQSNISIRLSLLLHRLGATMSFNQSFSIFKRIYDKNHTLGLQWYGFVFRLINEINDNMKKWLVQQLRKDRQTFMDHFVAAMKDAPINMSRLAQALCGVMYDYEADRRYLLARAFVGVNETKNGTALGIIIGSASTVPRKLVRPVSGPYSVLQRGHTVAQLIRNIDIDGNAFKLMINGLAKACLNLNAVESSNLLWREVLRHGIDPNNGSIKKLILLRLNAHLDMADTLEAVKYILSITKLPWSPARIENMQADMIAQGILEDSKDSMIVEQYNALSDLPMFRIKTSQFFASDVRAYISIMDALSRAGLHALVEPMAIYILASSDLLRLRSLGVVSAVWLDAIGFNPNATSVDIQEAWYTLKMYSRELARRYKEIEIRVPMHLNMNTHHSAIEAYIRKCDFEMAWHMVHVEMRAHNLFPNVSTFCTLLSPLAVSENLWPLGKQMVIKCNTYYPGVIKSLLESPDVSHITKVLITSALQQ</sequence>
<evidence type="ECO:0000313" key="2">
    <source>
        <dbReference type="Proteomes" id="UP001145021"/>
    </source>
</evidence>
<keyword evidence="2" id="KW-1185">Reference proteome</keyword>
<name>A0A9W7XMV0_9FUNG</name>
<proteinExistence type="predicted"/>
<accession>A0A9W7XMV0</accession>
<organism evidence="1 2">
    <name type="scientific">Coemansia asiatica</name>
    <dbReference type="NCBI Taxonomy" id="1052880"/>
    <lineage>
        <taxon>Eukaryota</taxon>
        <taxon>Fungi</taxon>
        <taxon>Fungi incertae sedis</taxon>
        <taxon>Zoopagomycota</taxon>
        <taxon>Kickxellomycotina</taxon>
        <taxon>Kickxellomycetes</taxon>
        <taxon>Kickxellales</taxon>
        <taxon>Kickxellaceae</taxon>
        <taxon>Coemansia</taxon>
    </lineage>
</organism>